<organism evidence="4 5">
    <name type="scientific">Pseudomonas fluorescens</name>
    <dbReference type="NCBI Taxonomy" id="294"/>
    <lineage>
        <taxon>Bacteria</taxon>
        <taxon>Pseudomonadati</taxon>
        <taxon>Pseudomonadota</taxon>
        <taxon>Gammaproteobacteria</taxon>
        <taxon>Pseudomonadales</taxon>
        <taxon>Pseudomonadaceae</taxon>
        <taxon>Pseudomonas</taxon>
    </lineage>
</organism>
<evidence type="ECO:0000313" key="5">
    <source>
        <dbReference type="Proteomes" id="UP000190965"/>
    </source>
</evidence>
<dbReference type="Pfam" id="PF20178">
    <property type="entry name" value="ToxA_N"/>
    <property type="match status" value="1"/>
</dbReference>
<sequence>MAEHFATRPSVRSVVAELLAQALKAQYPTLEIDIANTSLAVPISADPLQYALTPLLDLALEHLASGAELDFTDRHGLPCKWLDTAHYRLLKVTERAGHLVMPLDMQTLELAIRNLRPLLKPAFADALSHYWGNNAFASSAAPVSHWSWLGDTLQNTLRVAALKAPDLDEVQRQTLDQVTRYPDPADRAHMAGDSPAHVFVVESTLSKAGKTAAVLSPDLLITRQVDGRHVVLHTTAAGVVTPYASLEAFAQAWERQLGEHFEFDQLVWRRNEPDGSIFATQAAILLDRQLQNLEAIQLPATTSVEQLEQLFSQASATAPWFSGAFESPPAVLDALASKLPGWLKKASGAERLTYQQHTLELAGSLQRNKGRTFLTDIPDIRTYAEQQLDAQLATKGYRARDLEITFNVPVGTLDGGYIEPVKMGLVDMALQNLAGLPKGAMKIRLRGEPVNDPSVAQQLKDLISQIDIGQHYPALLEKHLLGDSPQTRERLTLFSDQVPIQLVMQAMEFKLKGENGLTARGCQMIEAVVRAGTAPRTVDGAGITVRPLAFLRKPGAAPDIVENMYLIEPSALEKGPHILYRPQLSPPLQEFASREALLNAIQQPGPLQQSILAWLPDAKTRAVYGNGGFHTPHIAHYSLFNEFDAPETPKPTQLAGDGYSAATRLQQDLNNGDLMKHLFNANAHSLVSLAKGQSASDAESRWASHKELGWLLFNTLLPVLRGPAAMVGWLMQMAAVDNDIERASDPSNPDPTAAMVDLLVNMGTLLSHSSASAVPERPVGTLPFAQRPEVSLPLTRAAEAVADRAPGSIREAPPATADQFIDTSTSPFDFGFSASRDLSAAQRARIASFAVRTPAHPGEPIAGGATQGLFLIGGHLHVRIEQQWFRVARDPDELFIVDAQDKTRSGPPIRRDARGQWSFDLGPKLRGGMRKGAMARTVSKNLQDKALKDAEYKRIFLDGFNASEAHGNALKKIGETLSNYESAQNNLRKLWELKNRPASEGLFDARYADQLQTTETLKAAVDQQLLDIEPLTQALMAASGRTVESIRPKKVAGVDDLSEYKQNRSMEYRGMLRAAEDVEDAHRRLFNISNQYVASGEPLHQVVQAARERSSTAYDETVKAFETTYRNRANLVKAKQAITDLFEQWRNDSPYGVKQAEQYIKDRYTIAPDIDLLSARLSVLTNLKELSINRSTSSRGPDVAFFSKRFGNTPMEPVNQAFLDQREYQGYTLEERKATLQTIITTYQQSLSDGLYLEETCPALFRSEYHALFIQRLGEIIADAQADLAQVIREEQHLTPQTPTRKDRRARPHNQRVFKTRDKQTLIGTLRPSESGRNDIIDVLDPTTGKRLASYSEHPSQREWVEIVEGPKVQEPRLPSPKSLRAYTAEADTLVEQATRLEATITYQKRKLADPARRDTVNPLDWYDMLQAQADKLREVARQTLANHGAQAETANLVARWRSTADDLQNKAIQHTADGYRVQPPKPENVDFLWRHGLVDINLVKRDVPTKSGDVFTEYAVREKGKVDVLWYAHFHYPEKGAVRNTYTAAHLKIASQRAKTQKDLIREAGNNRVVEQIIRSRITAPLDEKLFLKL</sequence>
<dbReference type="Proteomes" id="UP000190965">
    <property type="component" value="Unassembled WGS sequence"/>
</dbReference>
<feature type="coiled-coil region" evidence="1">
    <location>
        <begin position="1380"/>
        <end position="1443"/>
    </location>
</feature>
<dbReference type="EMBL" id="MSDF01000054">
    <property type="protein sequence ID" value="OPA85187.1"/>
    <property type="molecule type" value="Genomic_DNA"/>
</dbReference>
<evidence type="ECO:0000256" key="1">
    <source>
        <dbReference type="SAM" id="Coils"/>
    </source>
</evidence>
<gene>
    <name evidence="4" type="ORF">BFW87_27525</name>
</gene>
<protein>
    <recommendedName>
        <fullName evidence="3">Dermonecrotic toxin N-terminal domain-containing protein</fullName>
    </recommendedName>
</protein>
<feature type="region of interest" description="Disordered" evidence="2">
    <location>
        <begin position="1291"/>
        <end position="1311"/>
    </location>
</feature>
<proteinExistence type="predicted"/>
<dbReference type="InterPro" id="IPR046673">
    <property type="entry name" value="ToxA_N"/>
</dbReference>
<reference evidence="4 5" key="1">
    <citation type="submission" date="2016-12" db="EMBL/GenBank/DDBJ databases">
        <title>Draft genome sequences of seven strains of Pseudomonas fluorescens that produce 4-formylaminooxyvinylglycine.</title>
        <authorList>
            <person name="Okrent R.A."/>
            <person name="Manning V.A."/>
            <person name="Trippe K.M."/>
        </authorList>
    </citation>
    <scope>NUCLEOTIDE SEQUENCE [LARGE SCALE GENOMIC DNA]</scope>
    <source>
        <strain evidence="4 5">P5A</strain>
    </source>
</reference>
<evidence type="ECO:0000259" key="3">
    <source>
        <dbReference type="Pfam" id="PF20178"/>
    </source>
</evidence>
<accession>A0A1T2XZB7</accession>
<evidence type="ECO:0000256" key="2">
    <source>
        <dbReference type="SAM" id="MobiDB-lite"/>
    </source>
</evidence>
<dbReference type="OrthoDB" id="7003488at2"/>
<feature type="compositionally biased region" description="Basic residues" evidence="2">
    <location>
        <begin position="1302"/>
        <end position="1311"/>
    </location>
</feature>
<evidence type="ECO:0000313" key="4">
    <source>
        <dbReference type="EMBL" id="OPA85187.1"/>
    </source>
</evidence>
<comment type="caution">
    <text evidence="4">The sequence shown here is derived from an EMBL/GenBank/DDBJ whole genome shotgun (WGS) entry which is preliminary data.</text>
</comment>
<feature type="domain" description="Dermonecrotic toxin N-terminal" evidence="3">
    <location>
        <begin position="376"/>
        <end position="602"/>
    </location>
</feature>
<name>A0A1T2XZB7_PSEFL</name>
<keyword evidence="1" id="KW-0175">Coiled coil</keyword>